<evidence type="ECO:0000313" key="2">
    <source>
        <dbReference type="Proteomes" id="UP000646827"/>
    </source>
</evidence>
<sequence length="106" mass="11808">MSRRGDTIFKYGSEELGCTEIGAARDQTKAFRDCSMKMPLVLKGLFLSAQKYLRLLHAVHVIGYNITGGSTSFLDVNIPAGFITRVRKTQPLKFPHTDSNFTITLP</sequence>
<organism evidence="1 2">
    <name type="scientific">Circinella minor</name>
    <dbReference type="NCBI Taxonomy" id="1195481"/>
    <lineage>
        <taxon>Eukaryota</taxon>
        <taxon>Fungi</taxon>
        <taxon>Fungi incertae sedis</taxon>
        <taxon>Mucoromycota</taxon>
        <taxon>Mucoromycotina</taxon>
        <taxon>Mucoromycetes</taxon>
        <taxon>Mucorales</taxon>
        <taxon>Lichtheimiaceae</taxon>
        <taxon>Circinella</taxon>
    </lineage>
</organism>
<keyword evidence="2" id="KW-1185">Reference proteome</keyword>
<dbReference type="Proteomes" id="UP000646827">
    <property type="component" value="Unassembled WGS sequence"/>
</dbReference>
<gene>
    <name evidence="1" type="ORF">INT45_008104</name>
</gene>
<dbReference type="AlphaFoldDB" id="A0A8H7VDV4"/>
<evidence type="ECO:0000313" key="1">
    <source>
        <dbReference type="EMBL" id="KAG2219456.1"/>
    </source>
</evidence>
<dbReference type="OrthoDB" id="10353651at2759"/>
<protein>
    <submittedName>
        <fullName evidence="1">Uncharacterized protein</fullName>
    </submittedName>
</protein>
<comment type="caution">
    <text evidence="1">The sequence shown here is derived from an EMBL/GenBank/DDBJ whole genome shotgun (WGS) entry which is preliminary data.</text>
</comment>
<dbReference type="EMBL" id="JAEPRB010000178">
    <property type="protein sequence ID" value="KAG2219456.1"/>
    <property type="molecule type" value="Genomic_DNA"/>
</dbReference>
<accession>A0A8H7VDV4</accession>
<proteinExistence type="predicted"/>
<name>A0A8H7VDV4_9FUNG</name>
<reference evidence="1 2" key="1">
    <citation type="submission" date="2020-12" db="EMBL/GenBank/DDBJ databases">
        <title>Metabolic potential, ecology and presence of endohyphal bacteria is reflected in genomic diversity of Mucoromycotina.</title>
        <authorList>
            <person name="Muszewska A."/>
            <person name="Okrasinska A."/>
            <person name="Steczkiewicz K."/>
            <person name="Drgas O."/>
            <person name="Orlowska M."/>
            <person name="Perlinska-Lenart U."/>
            <person name="Aleksandrzak-Piekarczyk T."/>
            <person name="Szatraj K."/>
            <person name="Zielenkiewicz U."/>
            <person name="Pilsyk S."/>
            <person name="Malc E."/>
            <person name="Mieczkowski P."/>
            <person name="Kruszewska J.S."/>
            <person name="Biernat P."/>
            <person name="Pawlowska J."/>
        </authorList>
    </citation>
    <scope>NUCLEOTIDE SEQUENCE [LARGE SCALE GENOMIC DNA]</scope>
    <source>
        <strain evidence="1 2">CBS 142.35</strain>
    </source>
</reference>